<dbReference type="InterPro" id="IPR047199">
    <property type="entry name" value="CorA-like"/>
</dbReference>
<evidence type="ECO:0000256" key="6">
    <source>
        <dbReference type="SAM" id="Phobius"/>
    </source>
</evidence>
<sequence length="317" mass="36348">MLLIYKSNSEGKFEQTSNIGYNSWLHLEAPTSSEIEHVMAALAIPSDFLTDSLDIEERPRIEERDGAVLIVIHIPYDRIDVESSSQDVKYRTIPMGIVHTEHHMITICREELPFMKDLFNGEMTLFETHMKTRNTLNILSITARAYIDILATIEREVSLAERELAKSYRNSELYTLLYLNESLIYMVTSLKQMKFTMQKTLQGSNIILDEDDANILDDVLIEIDQAYEVTEINQVNLNNIMDAYGNVIQNNVSQVLKLLASFTIILSVPMLIASIYGMNVPLPYQNTSNAFWVVMVVMVLLTGLSTFVFYKKNYFSR</sequence>
<name>A0ABX7ATB4_9BACI</name>
<evidence type="ECO:0000256" key="4">
    <source>
        <dbReference type="ARBA" id="ARBA00022989"/>
    </source>
</evidence>
<evidence type="ECO:0000256" key="5">
    <source>
        <dbReference type="ARBA" id="ARBA00023136"/>
    </source>
</evidence>
<dbReference type="Pfam" id="PF01544">
    <property type="entry name" value="CorA"/>
    <property type="match status" value="1"/>
</dbReference>
<evidence type="ECO:0000313" key="8">
    <source>
        <dbReference type="Proteomes" id="UP000596049"/>
    </source>
</evidence>
<dbReference type="EMBL" id="CP067341">
    <property type="protein sequence ID" value="QQP11449.1"/>
    <property type="molecule type" value="Genomic_DNA"/>
</dbReference>
<proteinExistence type="inferred from homology"/>
<dbReference type="SUPFAM" id="SSF143865">
    <property type="entry name" value="CorA soluble domain-like"/>
    <property type="match status" value="1"/>
</dbReference>
<evidence type="ECO:0000256" key="1">
    <source>
        <dbReference type="ARBA" id="ARBA00004141"/>
    </source>
</evidence>
<accession>A0ABX7ATB4</accession>
<dbReference type="SUPFAM" id="SSF144083">
    <property type="entry name" value="Magnesium transport protein CorA, transmembrane region"/>
    <property type="match status" value="1"/>
</dbReference>
<gene>
    <name evidence="7" type="ORF">FJQ98_19915</name>
</gene>
<keyword evidence="3 6" id="KW-0812">Transmembrane</keyword>
<organism evidence="7 8">
    <name type="scientific">Lysinibacillus agricola</name>
    <dbReference type="NCBI Taxonomy" id="2590012"/>
    <lineage>
        <taxon>Bacteria</taxon>
        <taxon>Bacillati</taxon>
        <taxon>Bacillota</taxon>
        <taxon>Bacilli</taxon>
        <taxon>Bacillales</taxon>
        <taxon>Bacillaceae</taxon>
        <taxon>Lysinibacillus</taxon>
    </lineage>
</organism>
<comment type="subcellular location">
    <subcellularLocation>
        <location evidence="1">Membrane</location>
        <topology evidence="1">Multi-pass membrane protein</topology>
    </subcellularLocation>
</comment>
<comment type="similarity">
    <text evidence="2">Belongs to the CorA metal ion transporter (MIT) (TC 1.A.35) family.</text>
</comment>
<dbReference type="PANTHER" id="PTHR47891">
    <property type="entry name" value="TRANSPORTER-RELATED"/>
    <property type="match status" value="1"/>
</dbReference>
<dbReference type="Proteomes" id="UP000596049">
    <property type="component" value="Chromosome"/>
</dbReference>
<dbReference type="RefSeq" id="WP_053596215.1">
    <property type="nucleotide sequence ID" value="NZ_CP067341.1"/>
</dbReference>
<dbReference type="CDD" id="cd12827">
    <property type="entry name" value="EcCorA_ZntB-like_u2"/>
    <property type="match status" value="1"/>
</dbReference>
<evidence type="ECO:0000256" key="2">
    <source>
        <dbReference type="ARBA" id="ARBA00009765"/>
    </source>
</evidence>
<dbReference type="InterPro" id="IPR002523">
    <property type="entry name" value="MgTranspt_CorA/ZnTranspt_ZntB"/>
</dbReference>
<dbReference type="Gene3D" id="1.20.58.340">
    <property type="entry name" value="Magnesium transport protein CorA, transmembrane region"/>
    <property type="match status" value="2"/>
</dbReference>
<feature type="transmembrane region" description="Helical" evidence="6">
    <location>
        <begin position="258"/>
        <end position="278"/>
    </location>
</feature>
<feature type="transmembrane region" description="Helical" evidence="6">
    <location>
        <begin position="290"/>
        <end position="310"/>
    </location>
</feature>
<dbReference type="PANTHER" id="PTHR47891:SF2">
    <property type="entry name" value="MAGNESIUM AND COBALT TRANSPORTER"/>
    <property type="match status" value="1"/>
</dbReference>
<dbReference type="InterPro" id="IPR045861">
    <property type="entry name" value="CorA_cytoplasmic_dom"/>
</dbReference>
<protein>
    <submittedName>
        <fullName evidence="7">Magnesium transporter CorA family protein</fullName>
    </submittedName>
</protein>
<keyword evidence="4 6" id="KW-1133">Transmembrane helix</keyword>
<reference evidence="7 8" key="1">
    <citation type="submission" date="2020-01" db="EMBL/GenBank/DDBJ databases">
        <authorList>
            <person name="Liu G."/>
            <person name="Liu B."/>
        </authorList>
    </citation>
    <scope>NUCLEOTIDE SEQUENCE [LARGE SCALE GENOMIC DNA]</scope>
    <source>
        <strain evidence="7 8">FJAT-51161</strain>
    </source>
</reference>
<dbReference type="Gene3D" id="3.30.460.20">
    <property type="entry name" value="CorA soluble domain-like"/>
    <property type="match status" value="1"/>
</dbReference>
<keyword evidence="8" id="KW-1185">Reference proteome</keyword>
<dbReference type="InterPro" id="IPR045863">
    <property type="entry name" value="CorA_TM1_TM2"/>
</dbReference>
<evidence type="ECO:0000256" key="3">
    <source>
        <dbReference type="ARBA" id="ARBA00022692"/>
    </source>
</evidence>
<keyword evidence="5 6" id="KW-0472">Membrane</keyword>
<evidence type="ECO:0000313" key="7">
    <source>
        <dbReference type="EMBL" id="QQP11449.1"/>
    </source>
</evidence>